<name>A0A6A4RZJ7_SCOMX</name>
<dbReference type="Proteomes" id="UP000438429">
    <property type="component" value="Unassembled WGS sequence"/>
</dbReference>
<sequence length="103" mass="11788">MTIPFGNSMHEKTHLVPDAAFEVVTLHTWVRHLRRKEPGRATSIGIDDDDDDASSFVSPLMRKMRCMQISARNGPSERNRDEKKKFPLLIILVPNDGVHHSRK</sequence>
<organism evidence="1 2">
    <name type="scientific">Scophthalmus maximus</name>
    <name type="common">Turbot</name>
    <name type="synonym">Psetta maxima</name>
    <dbReference type="NCBI Taxonomy" id="52904"/>
    <lineage>
        <taxon>Eukaryota</taxon>
        <taxon>Metazoa</taxon>
        <taxon>Chordata</taxon>
        <taxon>Craniata</taxon>
        <taxon>Vertebrata</taxon>
        <taxon>Euteleostomi</taxon>
        <taxon>Actinopterygii</taxon>
        <taxon>Neopterygii</taxon>
        <taxon>Teleostei</taxon>
        <taxon>Neoteleostei</taxon>
        <taxon>Acanthomorphata</taxon>
        <taxon>Carangaria</taxon>
        <taxon>Pleuronectiformes</taxon>
        <taxon>Pleuronectoidei</taxon>
        <taxon>Scophthalmidae</taxon>
        <taxon>Scophthalmus</taxon>
    </lineage>
</organism>
<gene>
    <name evidence="1" type="ORF">F2P81_019413</name>
</gene>
<dbReference type="EMBL" id="VEVO01000017">
    <property type="protein sequence ID" value="KAF0028326.1"/>
    <property type="molecule type" value="Genomic_DNA"/>
</dbReference>
<evidence type="ECO:0000313" key="2">
    <source>
        <dbReference type="Proteomes" id="UP000438429"/>
    </source>
</evidence>
<comment type="caution">
    <text evidence="1">The sequence shown here is derived from an EMBL/GenBank/DDBJ whole genome shotgun (WGS) entry which is preliminary data.</text>
</comment>
<accession>A0A6A4RZJ7</accession>
<protein>
    <submittedName>
        <fullName evidence="1">Uncharacterized protein</fullName>
    </submittedName>
</protein>
<reference evidence="1 2" key="1">
    <citation type="submission" date="2019-06" db="EMBL/GenBank/DDBJ databases">
        <title>Draft genomes of female and male turbot (Scophthalmus maximus).</title>
        <authorList>
            <person name="Xu H."/>
            <person name="Xu X.-W."/>
            <person name="Shao C."/>
            <person name="Chen S."/>
        </authorList>
    </citation>
    <scope>NUCLEOTIDE SEQUENCE [LARGE SCALE GENOMIC DNA]</scope>
    <source>
        <strain evidence="1">Ysfricsl-2016a</strain>
        <tissue evidence="1">Blood</tissue>
    </source>
</reference>
<evidence type="ECO:0000313" key="1">
    <source>
        <dbReference type="EMBL" id="KAF0028326.1"/>
    </source>
</evidence>
<proteinExistence type="predicted"/>
<dbReference type="AlphaFoldDB" id="A0A6A4RZJ7"/>